<protein>
    <submittedName>
        <fullName evidence="1">Uncharacterized protein</fullName>
    </submittedName>
</protein>
<reference evidence="1" key="1">
    <citation type="submission" date="2019-03" db="EMBL/GenBank/DDBJ databases">
        <title>Single cell metagenomics reveals metabolic interactions within the superorganism composed of flagellate Streblomastix strix and complex community of Bacteroidetes bacteria on its surface.</title>
        <authorList>
            <person name="Treitli S.C."/>
            <person name="Kolisko M."/>
            <person name="Husnik F."/>
            <person name="Keeling P."/>
            <person name="Hampl V."/>
        </authorList>
    </citation>
    <scope>NUCLEOTIDE SEQUENCE</scope>
    <source>
        <strain evidence="1">STM</strain>
    </source>
</reference>
<name>A0A5J4T176_9ZZZZ</name>
<evidence type="ECO:0000313" key="1">
    <source>
        <dbReference type="EMBL" id="KAA6351250.1"/>
    </source>
</evidence>
<sequence length="57" mass="6595">MKYTIKVRENQTVEADSFKDYYKKIEAIRSTLHPGEILIETQKIIGIAVIMRVESPV</sequence>
<dbReference type="EMBL" id="SNRY01000016">
    <property type="protein sequence ID" value="KAA6351250.1"/>
    <property type="molecule type" value="Genomic_DNA"/>
</dbReference>
<dbReference type="AlphaFoldDB" id="A0A5J4T176"/>
<comment type="caution">
    <text evidence="1">The sequence shown here is derived from an EMBL/GenBank/DDBJ whole genome shotgun (WGS) entry which is preliminary data.</text>
</comment>
<accession>A0A5J4T176</accession>
<gene>
    <name evidence="1" type="ORF">EZS27_001396</name>
</gene>
<proteinExistence type="predicted"/>
<organism evidence="1">
    <name type="scientific">termite gut metagenome</name>
    <dbReference type="NCBI Taxonomy" id="433724"/>
    <lineage>
        <taxon>unclassified sequences</taxon>
        <taxon>metagenomes</taxon>
        <taxon>organismal metagenomes</taxon>
    </lineage>
</organism>